<dbReference type="EMBL" id="JACIJF010000001">
    <property type="protein sequence ID" value="MBB5709423.1"/>
    <property type="molecule type" value="Genomic_DNA"/>
</dbReference>
<keyword evidence="2" id="KW-1185">Reference proteome</keyword>
<name>A0A840YPJ1_9SPHN</name>
<proteinExistence type="predicted"/>
<accession>A0A840YPJ1</accession>
<dbReference type="RefSeq" id="WP_184084094.1">
    <property type="nucleotide sequence ID" value="NZ_JACIJF010000001.1"/>
</dbReference>
<evidence type="ECO:0000313" key="2">
    <source>
        <dbReference type="Proteomes" id="UP000527143"/>
    </source>
</evidence>
<gene>
    <name evidence="1" type="ORF">FHT02_000629</name>
</gene>
<evidence type="ECO:0000313" key="1">
    <source>
        <dbReference type="EMBL" id="MBB5709423.1"/>
    </source>
</evidence>
<protein>
    <submittedName>
        <fullName evidence="1">Uncharacterized protein</fullName>
    </submittedName>
</protein>
<dbReference type="Proteomes" id="UP000527143">
    <property type="component" value="Unassembled WGS sequence"/>
</dbReference>
<reference evidence="1 2" key="1">
    <citation type="submission" date="2020-08" db="EMBL/GenBank/DDBJ databases">
        <title>Genomic Encyclopedia of Type Strains, Phase IV (KMG-IV): sequencing the most valuable type-strain genomes for metagenomic binning, comparative biology and taxonomic classification.</title>
        <authorList>
            <person name="Goeker M."/>
        </authorList>
    </citation>
    <scope>NUCLEOTIDE SEQUENCE [LARGE SCALE GENOMIC DNA]</scope>
    <source>
        <strain evidence="1 2">DSM 26736</strain>
    </source>
</reference>
<sequence>MALADLFKFFTSDATEKYHEPAFDPAKARKPLLKGIERSKIQFENDSLKSPNRWFSIKNGVVAFHPKLDGRPLVINGLEENHMPSERFVEFLELMRKEVEAGEFDEVIAAHGKGNVDVHIGKTRKASAGGRSMVSNVRSSVSSKLRKGKSLDEIEAELKADAKFSAADIDTVLAERRAANS</sequence>
<comment type="caution">
    <text evidence="1">The sequence shown here is derived from an EMBL/GenBank/DDBJ whole genome shotgun (WGS) entry which is preliminary data.</text>
</comment>
<organism evidence="1 2">
    <name type="scientific">Sphingomonas xinjiangensis</name>
    <dbReference type="NCBI Taxonomy" id="643568"/>
    <lineage>
        <taxon>Bacteria</taxon>
        <taxon>Pseudomonadati</taxon>
        <taxon>Pseudomonadota</taxon>
        <taxon>Alphaproteobacteria</taxon>
        <taxon>Sphingomonadales</taxon>
        <taxon>Sphingomonadaceae</taxon>
        <taxon>Sphingomonas</taxon>
    </lineage>
</organism>
<dbReference type="AlphaFoldDB" id="A0A840YPJ1"/>